<dbReference type="Gene3D" id="2.60.40.640">
    <property type="match status" value="2"/>
</dbReference>
<dbReference type="PANTHER" id="PTHR11188">
    <property type="entry name" value="ARRESTIN DOMAIN CONTAINING PROTEIN"/>
    <property type="match status" value="1"/>
</dbReference>
<feature type="region of interest" description="Disordered" evidence="1">
    <location>
        <begin position="388"/>
        <end position="413"/>
    </location>
</feature>
<dbReference type="AlphaFoldDB" id="A0A1Y1XV97"/>
<evidence type="ECO:0000259" key="2">
    <source>
        <dbReference type="SMART" id="SM01017"/>
    </source>
</evidence>
<dbReference type="Pfam" id="PF00339">
    <property type="entry name" value="Arrestin_N"/>
    <property type="match status" value="1"/>
</dbReference>
<organism evidence="3 4">
    <name type="scientific">Basidiobolus meristosporus CBS 931.73</name>
    <dbReference type="NCBI Taxonomy" id="1314790"/>
    <lineage>
        <taxon>Eukaryota</taxon>
        <taxon>Fungi</taxon>
        <taxon>Fungi incertae sedis</taxon>
        <taxon>Zoopagomycota</taxon>
        <taxon>Entomophthoromycotina</taxon>
        <taxon>Basidiobolomycetes</taxon>
        <taxon>Basidiobolales</taxon>
        <taxon>Basidiobolaceae</taxon>
        <taxon>Basidiobolus</taxon>
    </lineage>
</organism>
<proteinExistence type="predicted"/>
<evidence type="ECO:0000313" key="4">
    <source>
        <dbReference type="Proteomes" id="UP000193498"/>
    </source>
</evidence>
<dbReference type="OrthoDB" id="298939at2759"/>
<feature type="compositionally biased region" description="Basic residues" evidence="1">
    <location>
        <begin position="717"/>
        <end position="726"/>
    </location>
</feature>
<evidence type="ECO:0000313" key="3">
    <source>
        <dbReference type="EMBL" id="ORX89204.1"/>
    </source>
</evidence>
<feature type="region of interest" description="Disordered" evidence="1">
    <location>
        <begin position="474"/>
        <end position="518"/>
    </location>
</feature>
<dbReference type="PANTHER" id="PTHR11188:SF17">
    <property type="entry name" value="FI21816P1"/>
    <property type="match status" value="1"/>
</dbReference>
<dbReference type="STRING" id="1314790.A0A1Y1XV97"/>
<dbReference type="SUPFAM" id="SSF81296">
    <property type="entry name" value="E set domains"/>
    <property type="match status" value="1"/>
</dbReference>
<dbReference type="InterPro" id="IPR011021">
    <property type="entry name" value="Arrestin-like_N"/>
</dbReference>
<evidence type="ECO:0000256" key="1">
    <source>
        <dbReference type="SAM" id="MobiDB-lite"/>
    </source>
</evidence>
<feature type="compositionally biased region" description="Basic residues" evidence="1">
    <location>
        <begin position="609"/>
        <end position="619"/>
    </location>
</feature>
<feature type="domain" description="Arrestin C-terminal-like" evidence="2">
    <location>
        <begin position="211"/>
        <end position="352"/>
    </location>
</feature>
<feature type="region of interest" description="Disordered" evidence="1">
    <location>
        <begin position="569"/>
        <end position="726"/>
    </location>
</feature>
<dbReference type="InterPro" id="IPR011022">
    <property type="entry name" value="Arrestin_C-like"/>
</dbReference>
<accession>A0A1Y1XV97</accession>
<dbReference type="EMBL" id="MCFE01000466">
    <property type="protein sequence ID" value="ORX89204.1"/>
    <property type="molecule type" value="Genomic_DNA"/>
</dbReference>
<dbReference type="InParanoid" id="A0A1Y1XV97"/>
<dbReference type="InterPro" id="IPR014756">
    <property type="entry name" value="Ig_E-set"/>
</dbReference>
<comment type="caution">
    <text evidence="3">The sequence shown here is derived from an EMBL/GenBank/DDBJ whole genome shotgun (WGS) entry which is preliminary data.</text>
</comment>
<dbReference type="InterPro" id="IPR014752">
    <property type="entry name" value="Arrestin-like_C"/>
</dbReference>
<dbReference type="Proteomes" id="UP000193498">
    <property type="component" value="Unassembled WGS sequence"/>
</dbReference>
<gene>
    <name evidence="3" type="ORF">K493DRAFT_340790</name>
</gene>
<feature type="compositionally biased region" description="Acidic residues" evidence="1">
    <location>
        <begin position="573"/>
        <end position="589"/>
    </location>
</feature>
<reference evidence="3 4" key="1">
    <citation type="submission" date="2016-07" db="EMBL/GenBank/DDBJ databases">
        <title>Pervasive Adenine N6-methylation of Active Genes in Fungi.</title>
        <authorList>
            <consortium name="DOE Joint Genome Institute"/>
            <person name="Mondo S.J."/>
            <person name="Dannebaum R.O."/>
            <person name="Kuo R.C."/>
            <person name="Labutti K."/>
            <person name="Haridas S."/>
            <person name="Kuo A."/>
            <person name="Salamov A."/>
            <person name="Ahrendt S.R."/>
            <person name="Lipzen A."/>
            <person name="Sullivan W."/>
            <person name="Andreopoulos W.B."/>
            <person name="Clum A."/>
            <person name="Lindquist E."/>
            <person name="Daum C."/>
            <person name="Ramamoorthy G.K."/>
            <person name="Gryganskyi A."/>
            <person name="Culley D."/>
            <person name="Magnuson J.K."/>
            <person name="James T.Y."/>
            <person name="O'Malley M.A."/>
            <person name="Stajich J.E."/>
            <person name="Spatafora J.W."/>
            <person name="Visel A."/>
            <person name="Grigoriev I.V."/>
        </authorList>
    </citation>
    <scope>NUCLEOTIDE SEQUENCE [LARGE SCALE GENOMIC DNA]</scope>
    <source>
        <strain evidence="3 4">CBS 931.73</strain>
    </source>
</reference>
<sequence length="774" mass="85199">MAPETRSTQSVAVVKTSEKYSFIFAPGKQGSKQGNVRVNLFFDKPFYNAGGHLSGRLELTCASEELVRLGQVVVEVTGFEDVERSSKNTSLRRRIFYKSRLVLQEPGSPSDAVKPNTPSDADGYYPAKAGKTTFPFSIELSNNLPSSYVSRIGGVRYVVSGAVAMKSNDRKENLAHNRFAQVYEKWTEFEVANARTIPAIVNNSEEVRGETKERISMSAELTRGMVAAGGLIYVQALISNLGKKTVGGLKLSLWQQISGNHDLTRTDSGGRLSPGMDNRILVTEAVYQGHDWAVPAGENRGSVVALGVPPSCYSLRNTSLIQVSYEVQIDLITPFCKWKPLRLPIYIAHPSSWSDTPPNIFHPAPRCFGPATTGDPDISTIDATARTPFDSSVPVRESPAPNTGKNPRRASILTRKESVRHKVRPSSIGTLCEPAEMSRMILRVTNPDSPVTFTEPDPTPQPILADFRKRASTLTGLGSRPSVGLHRRQSTLGGLAPRRPPGSRAGKGSGSFDSSDDTTSLIEIGDRILTQHGLRPSFEGVEYAVANHVETPPRRSVTIQQLEALQEQMELPETAETDSETNSEEESPSEDFHRCSTGPGSRGWGEVRPRRKRKRKRERRGSSVWMSTWGSLPPGRDEPSLGPPRRHGQTPGEVPPTYPQESPGEKGASLPVGYRGLHPDETPPPAASDGHRVHLHGDRDPPLRGEILHPLNPHPTSTHHHHHRHRHRLPTYLTLAHPPWQIEFRPSHHVFVSLPPNPTPILYPPMNPGPHQHV</sequence>
<protein>
    <recommendedName>
        <fullName evidence="2">Arrestin C-terminal-like domain-containing protein</fullName>
    </recommendedName>
</protein>
<dbReference type="GO" id="GO:0005737">
    <property type="term" value="C:cytoplasm"/>
    <property type="evidence" value="ECO:0007669"/>
    <property type="project" value="TreeGrafter"/>
</dbReference>
<keyword evidence="4" id="KW-1185">Reference proteome</keyword>
<feature type="compositionally biased region" description="Basic and acidic residues" evidence="1">
    <location>
        <begin position="689"/>
        <end position="707"/>
    </location>
</feature>
<name>A0A1Y1XV97_9FUNG</name>
<dbReference type="InterPro" id="IPR050357">
    <property type="entry name" value="Arrestin_domain-protein"/>
</dbReference>
<dbReference type="GO" id="GO:0015031">
    <property type="term" value="P:protein transport"/>
    <property type="evidence" value="ECO:0007669"/>
    <property type="project" value="TreeGrafter"/>
</dbReference>
<dbReference type="SMART" id="SM01017">
    <property type="entry name" value="Arrestin_C"/>
    <property type="match status" value="1"/>
</dbReference>
<dbReference type="Pfam" id="PF02752">
    <property type="entry name" value="Arrestin_C"/>
    <property type="match status" value="1"/>
</dbReference>